<keyword evidence="4" id="KW-0309">Germination</keyword>
<feature type="transmembrane region" description="Helical" evidence="8">
    <location>
        <begin position="82"/>
        <end position="100"/>
    </location>
</feature>
<keyword evidence="10" id="KW-1185">Reference proteome</keyword>
<comment type="subcellular location">
    <subcellularLocation>
        <location evidence="1">Membrane</location>
        <topology evidence="1">Multi-pass membrane protein</topology>
    </subcellularLocation>
</comment>
<dbReference type="GO" id="GO:0016020">
    <property type="term" value="C:membrane"/>
    <property type="evidence" value="ECO:0007669"/>
    <property type="project" value="UniProtKB-SubCell"/>
</dbReference>
<evidence type="ECO:0000256" key="6">
    <source>
        <dbReference type="ARBA" id="ARBA00022989"/>
    </source>
</evidence>
<dbReference type="Pfam" id="PF03845">
    <property type="entry name" value="Spore_permease"/>
    <property type="match status" value="1"/>
</dbReference>
<feature type="transmembrane region" description="Helical" evidence="8">
    <location>
        <begin position="337"/>
        <end position="356"/>
    </location>
</feature>
<dbReference type="RefSeq" id="WP_165613508.1">
    <property type="nucleotide sequence ID" value="NZ_FOOX01000009.1"/>
</dbReference>
<evidence type="ECO:0000256" key="1">
    <source>
        <dbReference type="ARBA" id="ARBA00004141"/>
    </source>
</evidence>
<dbReference type="PANTHER" id="PTHR34975:SF2">
    <property type="entry name" value="SPORE GERMINATION PROTEIN A2"/>
    <property type="match status" value="1"/>
</dbReference>
<organism evidence="9 10">
    <name type="scientific">Desulfotruncus arcticus DSM 17038</name>
    <dbReference type="NCBI Taxonomy" id="1121424"/>
    <lineage>
        <taxon>Bacteria</taxon>
        <taxon>Bacillati</taxon>
        <taxon>Bacillota</taxon>
        <taxon>Clostridia</taxon>
        <taxon>Eubacteriales</taxon>
        <taxon>Desulfallaceae</taxon>
        <taxon>Desulfotruncus</taxon>
    </lineage>
</organism>
<proteinExistence type="inferred from homology"/>
<evidence type="ECO:0000256" key="7">
    <source>
        <dbReference type="ARBA" id="ARBA00023136"/>
    </source>
</evidence>
<gene>
    <name evidence="9" type="ORF">SAMN05660649_02592</name>
</gene>
<feature type="transmembrane region" description="Helical" evidence="8">
    <location>
        <begin position="306"/>
        <end position="325"/>
    </location>
</feature>
<feature type="transmembrane region" description="Helical" evidence="8">
    <location>
        <begin position="272"/>
        <end position="294"/>
    </location>
</feature>
<dbReference type="AlphaFoldDB" id="A0A1I2UFD6"/>
<evidence type="ECO:0000256" key="2">
    <source>
        <dbReference type="ARBA" id="ARBA00007998"/>
    </source>
</evidence>
<dbReference type="STRING" id="341036.SAMN05660649_02592"/>
<name>A0A1I2UFD6_9FIRM</name>
<dbReference type="Proteomes" id="UP000199337">
    <property type="component" value="Unassembled WGS sequence"/>
</dbReference>
<reference evidence="10" key="1">
    <citation type="submission" date="2016-10" db="EMBL/GenBank/DDBJ databases">
        <authorList>
            <person name="Varghese N."/>
            <person name="Submissions S."/>
        </authorList>
    </citation>
    <scope>NUCLEOTIDE SEQUENCE [LARGE SCALE GENOMIC DNA]</scope>
    <source>
        <strain evidence="10">DSM 17038</strain>
    </source>
</reference>
<keyword evidence="5 8" id="KW-0812">Transmembrane</keyword>
<evidence type="ECO:0000256" key="4">
    <source>
        <dbReference type="ARBA" id="ARBA00022544"/>
    </source>
</evidence>
<feature type="transmembrane region" description="Helical" evidence="8">
    <location>
        <begin position="40"/>
        <end position="62"/>
    </location>
</feature>
<evidence type="ECO:0000313" key="9">
    <source>
        <dbReference type="EMBL" id="SFG75875.1"/>
    </source>
</evidence>
<feature type="transmembrane region" description="Helical" evidence="8">
    <location>
        <begin position="120"/>
        <end position="139"/>
    </location>
</feature>
<accession>A0A1I2UFD6</accession>
<evidence type="ECO:0000313" key="10">
    <source>
        <dbReference type="Proteomes" id="UP000199337"/>
    </source>
</evidence>
<keyword evidence="3" id="KW-0813">Transport</keyword>
<evidence type="ECO:0000256" key="5">
    <source>
        <dbReference type="ARBA" id="ARBA00022692"/>
    </source>
</evidence>
<feature type="transmembrane region" description="Helical" evidence="8">
    <location>
        <begin position="215"/>
        <end position="241"/>
    </location>
</feature>
<dbReference type="GO" id="GO:0009847">
    <property type="term" value="P:spore germination"/>
    <property type="evidence" value="ECO:0007669"/>
    <property type="project" value="InterPro"/>
</dbReference>
<comment type="similarity">
    <text evidence="2">Belongs to the amino acid-polyamine-organocation (APC) superfamily. Spore germination protein (SGP) (TC 2.A.3.9) family.</text>
</comment>
<protein>
    <submittedName>
        <fullName evidence="9">Spore germination protein (Amino acid permease)</fullName>
    </submittedName>
</protein>
<evidence type="ECO:0000256" key="8">
    <source>
        <dbReference type="SAM" id="Phobius"/>
    </source>
</evidence>
<sequence>MSRFKPVIGASEAITLLFIFISAKIFLTYTVFYYQKGLNASWVIPLLTAAAGIVVVLLLVALLNRYPGRDLVEIGEGLAGPYINLLFAFFYLAVLLLGAGMTLRGISERVVSGFLTDTPISLVTALFVTGTMVVSYLGLEAIARTARFLASVMVVTALILIVLTTPMWRWDALYPLLGPGPLKLLLGSFNFTGEYVQILLLGLICPFLPAGRIKAIGIGGTLIAGFFLFAFTAVPILVFSFPPVTELMLPSFELARIINIGRFGQRMEVLFVPLWVFGNMIFLSISYYAAAMVLTRICKLRDYRPFVLAATVLTVVIAFIPQNALQVTYWAHQYLSRYSLGLLVIVVLLLLIIAKIRDGGGGLNEKSN</sequence>
<evidence type="ECO:0000256" key="3">
    <source>
        <dbReference type="ARBA" id="ARBA00022448"/>
    </source>
</evidence>
<dbReference type="EMBL" id="FOOX01000009">
    <property type="protein sequence ID" value="SFG75875.1"/>
    <property type="molecule type" value="Genomic_DNA"/>
</dbReference>
<feature type="transmembrane region" description="Helical" evidence="8">
    <location>
        <begin position="146"/>
        <end position="168"/>
    </location>
</feature>
<keyword evidence="6 8" id="KW-1133">Transmembrane helix</keyword>
<feature type="transmembrane region" description="Helical" evidence="8">
    <location>
        <begin position="188"/>
        <end position="208"/>
    </location>
</feature>
<dbReference type="PANTHER" id="PTHR34975">
    <property type="entry name" value="SPORE GERMINATION PROTEIN A2"/>
    <property type="match status" value="1"/>
</dbReference>
<feature type="transmembrane region" description="Helical" evidence="8">
    <location>
        <begin position="12"/>
        <end position="34"/>
    </location>
</feature>
<keyword evidence="7 8" id="KW-0472">Membrane</keyword>
<dbReference type="InterPro" id="IPR004761">
    <property type="entry name" value="Spore_GerAB"/>
</dbReference>